<dbReference type="RefSeq" id="WP_104435502.1">
    <property type="nucleotide sequence ID" value="NZ_PTJA01000002.1"/>
</dbReference>
<proteinExistence type="predicted"/>
<dbReference type="OrthoDB" id="893030at2"/>
<dbReference type="InterPro" id="IPR016181">
    <property type="entry name" value="Acyl_CoA_acyltransferase"/>
</dbReference>
<dbReference type="InterPro" id="IPR000182">
    <property type="entry name" value="GNAT_dom"/>
</dbReference>
<name>A0A2S6HXJ5_9FIRM</name>
<feature type="domain" description="N-acetyltransferase" evidence="1">
    <location>
        <begin position="27"/>
        <end position="179"/>
    </location>
</feature>
<dbReference type="GO" id="GO:0016747">
    <property type="term" value="F:acyltransferase activity, transferring groups other than amino-acyl groups"/>
    <property type="evidence" value="ECO:0007669"/>
    <property type="project" value="InterPro"/>
</dbReference>
<dbReference type="InterPro" id="IPR051531">
    <property type="entry name" value="N-acetyltransferase"/>
</dbReference>
<comment type="caution">
    <text evidence="2">The sequence shown here is derived from an EMBL/GenBank/DDBJ whole genome shotgun (WGS) entry which is preliminary data.</text>
</comment>
<dbReference type="Pfam" id="PF13302">
    <property type="entry name" value="Acetyltransf_3"/>
    <property type="match status" value="1"/>
</dbReference>
<evidence type="ECO:0000313" key="2">
    <source>
        <dbReference type="EMBL" id="PPK82734.1"/>
    </source>
</evidence>
<evidence type="ECO:0000259" key="1">
    <source>
        <dbReference type="PROSITE" id="PS51186"/>
    </source>
</evidence>
<dbReference type="PANTHER" id="PTHR43792">
    <property type="entry name" value="GNAT FAMILY, PUTATIVE (AFU_ORTHOLOGUE AFUA_3G00765)-RELATED-RELATED"/>
    <property type="match status" value="1"/>
</dbReference>
<dbReference type="PROSITE" id="PS51186">
    <property type="entry name" value="GNAT"/>
    <property type="match status" value="1"/>
</dbReference>
<evidence type="ECO:0000313" key="3">
    <source>
        <dbReference type="Proteomes" id="UP000237749"/>
    </source>
</evidence>
<dbReference type="SUPFAM" id="SSF55729">
    <property type="entry name" value="Acyl-CoA N-acyltransferases (Nat)"/>
    <property type="match status" value="1"/>
</dbReference>
<accession>A0A2S6HXJ5</accession>
<dbReference type="Proteomes" id="UP000237749">
    <property type="component" value="Unassembled WGS sequence"/>
</dbReference>
<dbReference type="AlphaFoldDB" id="A0A2S6HXJ5"/>
<sequence length="185" mass="22342">MIDNVYIKSPIITERLCIRKITADDLLLIRDDTKYDETNKMTCRPIIKREGIELIEFYNQIIKKENNLIFSIWRKQDEELVGKVSFNDYNPRNRSMELGYYMIPRFRKYGYMREALTSLLDILFKNMELNKIYAQTGSFNIESIELLDKMGFKRDGILRNHHELNHIFYDDYIFSILNKEWNDRS</sequence>
<keyword evidence="2" id="KW-0808">Transferase</keyword>
<dbReference type="EMBL" id="PTJA01000002">
    <property type="protein sequence ID" value="PPK82734.1"/>
    <property type="molecule type" value="Genomic_DNA"/>
</dbReference>
<protein>
    <submittedName>
        <fullName evidence="2">Ribosomal-protein-alanine N-acetyltransferase</fullName>
    </submittedName>
</protein>
<dbReference type="Gene3D" id="3.40.630.30">
    <property type="match status" value="1"/>
</dbReference>
<keyword evidence="3" id="KW-1185">Reference proteome</keyword>
<reference evidence="2 3" key="1">
    <citation type="submission" date="2018-02" db="EMBL/GenBank/DDBJ databases">
        <title>Genomic Encyclopedia of Archaeal and Bacterial Type Strains, Phase II (KMG-II): from individual species to whole genera.</title>
        <authorList>
            <person name="Goeker M."/>
        </authorList>
    </citation>
    <scope>NUCLEOTIDE SEQUENCE [LARGE SCALE GENOMIC DNA]</scope>
    <source>
        <strain evidence="2 3">DSM 3808</strain>
    </source>
</reference>
<gene>
    <name evidence="2" type="ORF">BXY41_102424</name>
</gene>
<organism evidence="2 3">
    <name type="scientific">Lacrimispora xylanisolvens</name>
    <dbReference type="NCBI Taxonomy" id="384636"/>
    <lineage>
        <taxon>Bacteria</taxon>
        <taxon>Bacillati</taxon>
        <taxon>Bacillota</taxon>
        <taxon>Clostridia</taxon>
        <taxon>Lachnospirales</taxon>
        <taxon>Lachnospiraceae</taxon>
        <taxon>Lacrimispora</taxon>
    </lineage>
</organism>